<proteinExistence type="predicted"/>
<reference evidence="2 3" key="1">
    <citation type="submission" date="2017-07" db="EMBL/GenBank/DDBJ databases">
        <title>Genome sequence of the Sordaria macrospora wild type strain R19027.</title>
        <authorList>
            <person name="Nowrousian M."/>
            <person name="Teichert I."/>
            <person name="Kueck U."/>
        </authorList>
    </citation>
    <scope>NUCLEOTIDE SEQUENCE [LARGE SCALE GENOMIC DNA]</scope>
    <source>
        <strain evidence="2 3">R19027</strain>
        <tissue evidence="2">Mycelium</tissue>
    </source>
</reference>
<name>A0A8S9A2J6_SORMA</name>
<protein>
    <submittedName>
        <fullName evidence="2">Uncharacterized protein</fullName>
    </submittedName>
</protein>
<organism evidence="2 3">
    <name type="scientific">Sordaria macrospora</name>
    <dbReference type="NCBI Taxonomy" id="5147"/>
    <lineage>
        <taxon>Eukaryota</taxon>
        <taxon>Fungi</taxon>
        <taxon>Dikarya</taxon>
        <taxon>Ascomycota</taxon>
        <taxon>Pezizomycotina</taxon>
        <taxon>Sordariomycetes</taxon>
        <taxon>Sordariomycetidae</taxon>
        <taxon>Sordariales</taxon>
        <taxon>Sordariaceae</taxon>
        <taxon>Sordaria</taxon>
    </lineage>
</organism>
<comment type="caution">
    <text evidence="2">The sequence shown here is derived from an EMBL/GenBank/DDBJ whole genome shotgun (WGS) entry which is preliminary data.</text>
</comment>
<gene>
    <name evidence="2" type="ORF">SMACR_12832</name>
</gene>
<feature type="compositionally biased region" description="Basic residues" evidence="1">
    <location>
        <begin position="15"/>
        <end position="26"/>
    </location>
</feature>
<evidence type="ECO:0000313" key="2">
    <source>
        <dbReference type="EMBL" id="KAA8636169.1"/>
    </source>
</evidence>
<evidence type="ECO:0000313" key="3">
    <source>
        <dbReference type="Proteomes" id="UP000433876"/>
    </source>
</evidence>
<accession>A0A8S9A2J6</accession>
<dbReference type="Proteomes" id="UP000433876">
    <property type="component" value="Unassembled WGS sequence"/>
</dbReference>
<dbReference type="AlphaFoldDB" id="A0A8S9A2J6"/>
<evidence type="ECO:0000256" key="1">
    <source>
        <dbReference type="SAM" id="MobiDB-lite"/>
    </source>
</evidence>
<dbReference type="EMBL" id="NMPR01000006">
    <property type="protein sequence ID" value="KAA8636169.1"/>
    <property type="molecule type" value="Genomic_DNA"/>
</dbReference>
<sequence>MAAIPTNRCARARLPRTRICRSHKSKPSSSSSLTKYAIRHGERQPTSTINHYLPRSERDPVC</sequence>
<feature type="region of interest" description="Disordered" evidence="1">
    <location>
        <begin position="15"/>
        <end position="62"/>
    </location>
</feature>